<dbReference type="AlphaFoldDB" id="A0A1D7UTS9"/>
<dbReference type="EMBL" id="CP015217">
    <property type="protein sequence ID" value="AOP32981.1"/>
    <property type="molecule type" value="Genomic_DNA"/>
</dbReference>
<dbReference type="GO" id="GO:0003677">
    <property type="term" value="F:DNA binding"/>
    <property type="evidence" value="ECO:0007669"/>
    <property type="project" value="UniProtKB-UniRule"/>
</dbReference>
<dbReference type="KEGG" id="laj:A0128_03315"/>
<feature type="DNA-binding region" description="H-T-H motif" evidence="4">
    <location>
        <begin position="33"/>
        <end position="52"/>
    </location>
</feature>
<dbReference type="InterPro" id="IPR036271">
    <property type="entry name" value="Tet_transcr_reg_TetR-rel_C_sf"/>
</dbReference>
<dbReference type="SUPFAM" id="SSF48498">
    <property type="entry name" value="Tetracyclin repressor-like, C-terminal domain"/>
    <property type="match status" value="1"/>
</dbReference>
<dbReference type="PRINTS" id="PR00455">
    <property type="entry name" value="HTHTETR"/>
</dbReference>
<dbReference type="Proteomes" id="UP000094197">
    <property type="component" value="Chromosome 1"/>
</dbReference>
<gene>
    <name evidence="6" type="ORF">A0128_03315</name>
</gene>
<organism evidence="6 7">
    <name type="scientific">Leptospira tipperaryensis</name>
    <dbReference type="NCBI Taxonomy" id="2564040"/>
    <lineage>
        <taxon>Bacteria</taxon>
        <taxon>Pseudomonadati</taxon>
        <taxon>Spirochaetota</taxon>
        <taxon>Spirochaetia</taxon>
        <taxon>Leptospirales</taxon>
        <taxon>Leptospiraceae</taxon>
        <taxon>Leptospira</taxon>
    </lineage>
</organism>
<reference evidence="6 7" key="1">
    <citation type="submission" date="2016-04" db="EMBL/GenBank/DDBJ databases">
        <title>Complete genome seqeunce of Leptospira alstonii serovar Room22.</title>
        <authorList>
            <person name="Nally J.E."/>
            <person name="Bayles D.O."/>
            <person name="Hurley D."/>
            <person name="Fanning S."/>
            <person name="McMahon B.J."/>
            <person name="Arent Z."/>
        </authorList>
    </citation>
    <scope>NUCLEOTIDE SEQUENCE [LARGE SCALE GENOMIC DNA]</scope>
    <source>
        <strain evidence="6 7">GWTS #1</strain>
    </source>
</reference>
<accession>A0A1D7UTS9</accession>
<dbReference type="Pfam" id="PF00440">
    <property type="entry name" value="TetR_N"/>
    <property type="match status" value="1"/>
</dbReference>
<evidence type="ECO:0000256" key="4">
    <source>
        <dbReference type="PROSITE-ProRule" id="PRU00335"/>
    </source>
</evidence>
<dbReference type="PROSITE" id="PS50977">
    <property type="entry name" value="HTH_TETR_2"/>
    <property type="match status" value="1"/>
</dbReference>
<evidence type="ECO:0000256" key="1">
    <source>
        <dbReference type="ARBA" id="ARBA00023015"/>
    </source>
</evidence>
<protein>
    <submittedName>
        <fullName evidence="6">TetR family transcriptional regulator</fullName>
    </submittedName>
</protein>
<dbReference type="PANTHER" id="PTHR47506">
    <property type="entry name" value="TRANSCRIPTIONAL REGULATORY PROTEIN"/>
    <property type="match status" value="1"/>
</dbReference>
<evidence type="ECO:0000256" key="3">
    <source>
        <dbReference type="ARBA" id="ARBA00023163"/>
    </source>
</evidence>
<dbReference type="RefSeq" id="WP_069606225.1">
    <property type="nucleotide sequence ID" value="NZ_CP015217.1"/>
</dbReference>
<keyword evidence="2 4" id="KW-0238">DNA-binding</keyword>
<dbReference type="Gene3D" id="1.10.357.10">
    <property type="entry name" value="Tetracycline Repressor, domain 2"/>
    <property type="match status" value="1"/>
</dbReference>
<keyword evidence="1" id="KW-0805">Transcription regulation</keyword>
<sequence>MSKTQPKQQDQAKDRILKATVKLFYERGYANTGINEILSEAGAFKKSLYRYFPSKKDLGLSYVSFQEEEILGLAEMMMKKYPKYQDFVSSWVRFLKRRLRTTYRFGCPLANFSNQTHDEPELRKRVIESLDRWNQSFGAYFRLPIWKKKKTLDPKTAIEYSEKVLFLYQGAMQLYGVTGNKKFIDRLETELLRMEES</sequence>
<feature type="domain" description="HTH tetR-type" evidence="5">
    <location>
        <begin position="10"/>
        <end position="70"/>
    </location>
</feature>
<keyword evidence="7" id="KW-1185">Reference proteome</keyword>
<name>A0A1D7UTS9_9LEPT</name>
<evidence type="ECO:0000313" key="6">
    <source>
        <dbReference type="EMBL" id="AOP32981.1"/>
    </source>
</evidence>
<evidence type="ECO:0000256" key="2">
    <source>
        <dbReference type="ARBA" id="ARBA00023125"/>
    </source>
</evidence>
<evidence type="ECO:0000259" key="5">
    <source>
        <dbReference type="PROSITE" id="PS50977"/>
    </source>
</evidence>
<dbReference type="OrthoDB" id="9812484at2"/>
<keyword evidence="3" id="KW-0804">Transcription</keyword>
<dbReference type="SUPFAM" id="SSF46689">
    <property type="entry name" value="Homeodomain-like"/>
    <property type="match status" value="1"/>
</dbReference>
<dbReference type="PANTHER" id="PTHR47506:SF3">
    <property type="entry name" value="HTH-TYPE TRANSCRIPTIONAL REGULATOR LMRA"/>
    <property type="match status" value="1"/>
</dbReference>
<dbReference type="InterPro" id="IPR009057">
    <property type="entry name" value="Homeodomain-like_sf"/>
</dbReference>
<evidence type="ECO:0000313" key="7">
    <source>
        <dbReference type="Proteomes" id="UP000094197"/>
    </source>
</evidence>
<dbReference type="InterPro" id="IPR001647">
    <property type="entry name" value="HTH_TetR"/>
</dbReference>
<proteinExistence type="predicted"/>